<dbReference type="PANTHER" id="PTHR10039">
    <property type="entry name" value="AMELOGENIN"/>
    <property type="match status" value="1"/>
</dbReference>
<dbReference type="Gene3D" id="1.25.40.20">
    <property type="entry name" value="Ankyrin repeat-containing domain"/>
    <property type="match status" value="1"/>
</dbReference>
<dbReference type="Pfam" id="PF24883">
    <property type="entry name" value="NPHP3_N"/>
    <property type="match status" value="1"/>
</dbReference>
<organism evidence="4 5">
    <name type="scientific">Xylaria grammica</name>
    <dbReference type="NCBI Taxonomy" id="363999"/>
    <lineage>
        <taxon>Eukaryota</taxon>
        <taxon>Fungi</taxon>
        <taxon>Dikarya</taxon>
        <taxon>Ascomycota</taxon>
        <taxon>Pezizomycotina</taxon>
        <taxon>Sordariomycetes</taxon>
        <taxon>Xylariomycetidae</taxon>
        <taxon>Xylariales</taxon>
        <taxon>Xylariaceae</taxon>
        <taxon>Xylaria</taxon>
    </lineage>
</organism>
<dbReference type="SUPFAM" id="SSF48403">
    <property type="entry name" value="Ankyrin repeat"/>
    <property type="match status" value="1"/>
</dbReference>
<comment type="caution">
    <text evidence="4">The sequence shown here is derived from an EMBL/GenBank/DDBJ whole genome shotgun (WGS) entry which is preliminary data.</text>
</comment>
<protein>
    <recommendedName>
        <fullName evidence="3">Nephrocystin 3-like N-terminal domain-containing protein</fullName>
    </recommendedName>
</protein>
<dbReference type="PROSITE" id="PS50297">
    <property type="entry name" value="ANK_REP_REGION"/>
    <property type="match status" value="2"/>
</dbReference>
<evidence type="ECO:0000313" key="5">
    <source>
        <dbReference type="Proteomes" id="UP000286045"/>
    </source>
</evidence>
<evidence type="ECO:0000313" key="4">
    <source>
        <dbReference type="EMBL" id="RWA09483.1"/>
    </source>
</evidence>
<dbReference type="EMBL" id="RYZI01000152">
    <property type="protein sequence ID" value="RWA09483.1"/>
    <property type="molecule type" value="Genomic_DNA"/>
</dbReference>
<dbReference type="STRING" id="363999.A0A439D519"/>
<feature type="domain" description="Nephrocystin 3-like N-terminal" evidence="3">
    <location>
        <begin position="14"/>
        <end position="193"/>
    </location>
</feature>
<dbReference type="Gene3D" id="3.40.50.300">
    <property type="entry name" value="P-loop containing nucleotide triphosphate hydrolases"/>
    <property type="match status" value="1"/>
</dbReference>
<dbReference type="PANTHER" id="PTHR10039:SF5">
    <property type="entry name" value="NACHT DOMAIN-CONTAINING PROTEIN"/>
    <property type="match status" value="1"/>
</dbReference>
<evidence type="ECO:0000259" key="3">
    <source>
        <dbReference type="Pfam" id="PF24883"/>
    </source>
</evidence>
<dbReference type="InterPro" id="IPR036770">
    <property type="entry name" value="Ankyrin_rpt-contain_sf"/>
</dbReference>
<name>A0A439D519_9PEZI</name>
<dbReference type="SUPFAM" id="SSF52540">
    <property type="entry name" value="P-loop containing nucleoside triphosphate hydrolases"/>
    <property type="match status" value="1"/>
</dbReference>
<proteinExistence type="predicted"/>
<keyword evidence="1" id="KW-0677">Repeat</keyword>
<dbReference type="AlphaFoldDB" id="A0A439D519"/>
<keyword evidence="2" id="KW-0040">ANK repeat</keyword>
<feature type="repeat" description="ANK" evidence="2">
    <location>
        <begin position="646"/>
        <end position="678"/>
    </location>
</feature>
<dbReference type="Pfam" id="PF12796">
    <property type="entry name" value="Ank_2"/>
    <property type="match status" value="1"/>
</dbReference>
<sequence length="757" mass="84462">MNAWRDNIGDAHPNTCDWLFNTTEFTEWRRRDELQAHNGVLWIKGKPGAGKSTLMNHTLSYCERALHDHLIVSYFFNARGGALEKTPLGMMRSIVYQLLRTDDMIYREFLDSYRENVRKSKGGELQWQVPQLKKFIQSIVKQPHLHSKPLLLLVDALDECAEEEVRDVVGFLETLSVNAVNFGVELRICLSSRHYPSIGMKKNLELIVEVRQEHGTDIAAYIQERLNTDDDSLEDRVREKAHGIFLWVVLVVAMLNKAYDEGRHEAMQKSLDELPEGLEGMFDTILGQGNSDKTELVNMFQWVLFSQRPLSPKELYTAVVSRSLPSSETIRRRITTSSKGLIEVRKEVRKKVCIRGQVEVVFSESVQLIHLSVKDFLCRNKRLEKLDPSLRPDAISVSHGRLWAYCWSCIRDLGPNITGTSNRVEMKSTESRRFIKYAAEYIIVHAEEALANNEIGHRLDHEMGEWIRARDGSLTWLEWLQTLGDPITRRVAQLNTGIGGLIYLLAHAPYPNLLGFAVRIGADINTPVRSCGHNALETSSAAGHETGVKLLLEKGASRTCEALLLATINGRYGMAKLLIRGGANVNEQCGLFGTVLQAVCEGPDNGRGGRRRIPCLCGGNYGYHDKYRMAKLLLKSGADVNAKGGKFGTALQAAAYRGSYYTARLLIESGADVDVKGGRLGTALQAAAYHGECRIAKLLIKSGADVNAKGGKFGTALQAAYYAKSSRLVALLIKSGAEGPSKLSRVRGFRNILQMFK</sequence>
<keyword evidence="5" id="KW-1185">Reference proteome</keyword>
<dbReference type="InterPro" id="IPR027417">
    <property type="entry name" value="P-loop_NTPase"/>
</dbReference>
<dbReference type="PROSITE" id="PS50088">
    <property type="entry name" value="ANK_REPEAT"/>
    <property type="match status" value="2"/>
</dbReference>
<evidence type="ECO:0000256" key="1">
    <source>
        <dbReference type="ARBA" id="ARBA00022737"/>
    </source>
</evidence>
<accession>A0A439D519</accession>
<feature type="repeat" description="ANK" evidence="2">
    <location>
        <begin position="679"/>
        <end position="711"/>
    </location>
</feature>
<reference evidence="4 5" key="1">
    <citation type="submission" date="2018-12" db="EMBL/GenBank/DDBJ databases">
        <title>Draft genome sequence of Xylaria grammica IHI A82.</title>
        <authorList>
            <person name="Buettner E."/>
            <person name="Kellner H."/>
        </authorList>
    </citation>
    <scope>NUCLEOTIDE SEQUENCE [LARGE SCALE GENOMIC DNA]</scope>
    <source>
        <strain evidence="4 5">IHI A82</strain>
    </source>
</reference>
<dbReference type="Proteomes" id="UP000286045">
    <property type="component" value="Unassembled WGS sequence"/>
</dbReference>
<dbReference type="SMART" id="SM00248">
    <property type="entry name" value="ANK"/>
    <property type="match status" value="6"/>
</dbReference>
<dbReference type="InterPro" id="IPR056884">
    <property type="entry name" value="NPHP3-like_N"/>
</dbReference>
<gene>
    <name evidence="4" type="ORF">EKO27_g5620</name>
</gene>
<evidence type="ECO:0000256" key="2">
    <source>
        <dbReference type="PROSITE-ProRule" id="PRU00023"/>
    </source>
</evidence>
<dbReference type="InterPro" id="IPR002110">
    <property type="entry name" value="Ankyrin_rpt"/>
</dbReference>